<reference evidence="2 3" key="1">
    <citation type="journal article" date="2012" name="PLoS Pathog.">
        <title>Diverse lifestyles and strategies of plant pathogenesis encoded in the genomes of eighteen Dothideomycetes fungi.</title>
        <authorList>
            <person name="Ohm R.A."/>
            <person name="Feau N."/>
            <person name="Henrissat B."/>
            <person name="Schoch C.L."/>
            <person name="Horwitz B.A."/>
            <person name="Barry K.W."/>
            <person name="Condon B.J."/>
            <person name="Copeland A.C."/>
            <person name="Dhillon B."/>
            <person name="Glaser F."/>
            <person name="Hesse C.N."/>
            <person name="Kosti I."/>
            <person name="LaButti K."/>
            <person name="Lindquist E.A."/>
            <person name="Lucas S."/>
            <person name="Salamov A.A."/>
            <person name="Bradshaw R.E."/>
            <person name="Ciuffetti L."/>
            <person name="Hamelin R.C."/>
            <person name="Kema G.H.J."/>
            <person name="Lawrence C."/>
            <person name="Scott J.A."/>
            <person name="Spatafora J.W."/>
            <person name="Turgeon B.G."/>
            <person name="de Wit P.J.G.M."/>
            <person name="Zhong S."/>
            <person name="Goodwin S.B."/>
            <person name="Grigoriev I.V."/>
        </authorList>
    </citation>
    <scope>NUCLEOTIDE SEQUENCE [LARGE SCALE GENOMIC DNA]</scope>
    <source>
        <strain evidence="2 3">UAMH 10762</strain>
    </source>
</reference>
<feature type="region of interest" description="Disordered" evidence="1">
    <location>
        <begin position="1"/>
        <end position="23"/>
    </location>
</feature>
<dbReference type="Proteomes" id="UP000011761">
    <property type="component" value="Unassembled WGS sequence"/>
</dbReference>
<keyword evidence="3" id="KW-1185">Reference proteome</keyword>
<dbReference type="HOGENOM" id="CLU_2573537_0_0_1"/>
<gene>
    <name evidence="2" type="ORF">BAUCODRAFT_30760</name>
</gene>
<dbReference type="AlphaFoldDB" id="M2N833"/>
<sequence>MGKADFPSKSLGRKTTIKTANIPHPTSLRSAHMVRTAPFWIRQWNREGWLLTMLTLQASESEKELVGQAVRHLAEAYACWI</sequence>
<accession>M2N833</accession>
<evidence type="ECO:0000256" key="1">
    <source>
        <dbReference type="SAM" id="MobiDB-lite"/>
    </source>
</evidence>
<evidence type="ECO:0000313" key="2">
    <source>
        <dbReference type="EMBL" id="EMD00284.1"/>
    </source>
</evidence>
<evidence type="ECO:0000313" key="3">
    <source>
        <dbReference type="Proteomes" id="UP000011761"/>
    </source>
</evidence>
<name>M2N833_BAUPA</name>
<proteinExistence type="predicted"/>
<dbReference type="KEGG" id="bcom:BAUCODRAFT_30760"/>
<organism evidence="2 3">
    <name type="scientific">Baudoinia panamericana (strain UAMH 10762)</name>
    <name type="common">Angels' share fungus</name>
    <name type="synonym">Baudoinia compniacensis (strain UAMH 10762)</name>
    <dbReference type="NCBI Taxonomy" id="717646"/>
    <lineage>
        <taxon>Eukaryota</taxon>
        <taxon>Fungi</taxon>
        <taxon>Dikarya</taxon>
        <taxon>Ascomycota</taxon>
        <taxon>Pezizomycotina</taxon>
        <taxon>Dothideomycetes</taxon>
        <taxon>Dothideomycetidae</taxon>
        <taxon>Mycosphaerellales</taxon>
        <taxon>Teratosphaeriaceae</taxon>
        <taxon>Baudoinia</taxon>
    </lineage>
</organism>
<protein>
    <submittedName>
        <fullName evidence="2">Uncharacterized protein</fullName>
    </submittedName>
</protein>
<dbReference type="EMBL" id="KB445551">
    <property type="protein sequence ID" value="EMD00284.1"/>
    <property type="molecule type" value="Genomic_DNA"/>
</dbReference>
<dbReference type="GeneID" id="19111305"/>
<dbReference type="RefSeq" id="XP_007672784.1">
    <property type="nucleotide sequence ID" value="XM_007674594.1"/>
</dbReference>